<gene>
    <name evidence="3" type="ORF">FYJ51_09535</name>
</gene>
<organism evidence="3 4">
    <name type="scientific">Stecheria intestinalis</name>
    <dbReference type="NCBI Taxonomy" id="2606630"/>
    <lineage>
        <taxon>Bacteria</taxon>
        <taxon>Bacillati</taxon>
        <taxon>Bacillota</taxon>
        <taxon>Erysipelotrichia</taxon>
        <taxon>Erysipelotrichales</taxon>
        <taxon>Erysipelotrichaceae</taxon>
        <taxon>Stecheria</taxon>
    </lineage>
</organism>
<name>A0A7X2TGF5_9FIRM</name>
<reference evidence="3 4" key="1">
    <citation type="submission" date="2019-08" db="EMBL/GenBank/DDBJ databases">
        <title>In-depth cultivation of the pig gut microbiome towards novel bacterial diversity and tailored functional studies.</title>
        <authorList>
            <person name="Wylensek D."/>
            <person name="Hitch T.C.A."/>
            <person name="Clavel T."/>
        </authorList>
    </citation>
    <scope>NUCLEOTIDE SEQUENCE [LARGE SCALE GENOMIC DNA]</scope>
    <source>
        <strain evidence="3 4">Oil+RF-744-GAM-WT-6</strain>
    </source>
</reference>
<dbReference type="GO" id="GO:0003677">
    <property type="term" value="F:DNA binding"/>
    <property type="evidence" value="ECO:0007669"/>
    <property type="project" value="UniProtKB-KW"/>
</dbReference>
<dbReference type="EMBL" id="VUMN01000024">
    <property type="protein sequence ID" value="MSS59135.1"/>
    <property type="molecule type" value="Genomic_DNA"/>
</dbReference>
<proteinExistence type="predicted"/>
<dbReference type="InterPro" id="IPR009057">
    <property type="entry name" value="Homeodomain-like_sf"/>
</dbReference>
<feature type="domain" description="HTH tetR-type" evidence="2">
    <location>
        <begin position="7"/>
        <end position="55"/>
    </location>
</feature>
<evidence type="ECO:0000313" key="3">
    <source>
        <dbReference type="EMBL" id="MSS59135.1"/>
    </source>
</evidence>
<dbReference type="AlphaFoldDB" id="A0A7X2TGF5"/>
<comment type="caution">
    <text evidence="3">The sequence shown here is derived from an EMBL/GenBank/DDBJ whole genome shotgun (WGS) entry which is preliminary data.</text>
</comment>
<evidence type="ECO:0000313" key="4">
    <source>
        <dbReference type="Proteomes" id="UP000461880"/>
    </source>
</evidence>
<accession>A0A7X2TGF5</accession>
<dbReference type="InterPro" id="IPR001647">
    <property type="entry name" value="HTH_TetR"/>
</dbReference>
<evidence type="ECO:0000256" key="1">
    <source>
        <dbReference type="ARBA" id="ARBA00023125"/>
    </source>
</evidence>
<keyword evidence="1" id="KW-0238">DNA-binding</keyword>
<keyword evidence="4" id="KW-1185">Reference proteome</keyword>
<dbReference type="SUPFAM" id="SSF46689">
    <property type="entry name" value="Homeodomain-like"/>
    <property type="match status" value="1"/>
</dbReference>
<protein>
    <submittedName>
        <fullName evidence="3">TetR/AcrR family transcriptional regulator</fullName>
    </submittedName>
</protein>
<dbReference type="Gene3D" id="1.10.357.10">
    <property type="entry name" value="Tetracycline Repressor, domain 2"/>
    <property type="match status" value="1"/>
</dbReference>
<dbReference type="Pfam" id="PF00440">
    <property type="entry name" value="TetR_N"/>
    <property type="match status" value="1"/>
</dbReference>
<dbReference type="Proteomes" id="UP000461880">
    <property type="component" value="Unassembled WGS sequence"/>
</dbReference>
<sequence>MRKEEFIHAAEQLFLEKGYEHVSIRNVLDAVGNKTASPSVFYYYFSSRDVLYHACIEAAGMLISRNGKKLSAILPEPWKIC</sequence>
<evidence type="ECO:0000259" key="2">
    <source>
        <dbReference type="Pfam" id="PF00440"/>
    </source>
</evidence>